<dbReference type="Proteomes" id="UP000701801">
    <property type="component" value="Unassembled WGS sequence"/>
</dbReference>
<keyword evidence="2" id="KW-0808">Transferase</keyword>
<evidence type="ECO:0000256" key="1">
    <source>
        <dbReference type="ARBA" id="ARBA00012513"/>
    </source>
</evidence>
<gene>
    <name evidence="7" type="ORF">HYALB_00000521</name>
</gene>
<dbReference type="PROSITE" id="PS00108">
    <property type="entry name" value="PROTEIN_KINASE_ST"/>
    <property type="match status" value="1"/>
</dbReference>
<name>A0A9N9QCP2_9HELO</name>
<feature type="domain" description="Protein kinase" evidence="6">
    <location>
        <begin position="1"/>
        <end position="257"/>
    </location>
</feature>
<evidence type="ECO:0000259" key="6">
    <source>
        <dbReference type="PROSITE" id="PS50011"/>
    </source>
</evidence>
<dbReference type="AlphaFoldDB" id="A0A9N9QCP2"/>
<dbReference type="Gene3D" id="1.10.510.10">
    <property type="entry name" value="Transferase(Phosphotransferase) domain 1"/>
    <property type="match status" value="1"/>
</dbReference>
<sequence>MQDFENECQAMGAFGGKMKHIIQMYGNSKDEVGQGSYEQYTAENPIPEKIIWKLFLCLAQGCAMLENGDEDLSGDPVFGEDLNCVHFDMKNENVFIKTTDDEHTETPLLVIGDLGLIQIISRPPMSISQYRLMQRIGTIIALPPEQYESSYVADFGIKQYLGTGINIWGIGKIMHHLITRARECIPQAYFNVPLPYQYMWTQLDTEDAQSWVMTQGPLLLEAPYSYQLRRIVLKCLAMDYNKRPSARELLGVITQALGEIERSEGMAGGGDEMDLDEEMENAAVNLGRLDVEDVGEGV</sequence>
<dbReference type="GO" id="GO:0004674">
    <property type="term" value="F:protein serine/threonine kinase activity"/>
    <property type="evidence" value="ECO:0007669"/>
    <property type="project" value="UniProtKB-EC"/>
</dbReference>
<dbReference type="PANTHER" id="PTHR43671">
    <property type="entry name" value="SERINE/THREONINE-PROTEIN KINASE NEK"/>
    <property type="match status" value="1"/>
</dbReference>
<dbReference type="GO" id="GO:0005524">
    <property type="term" value="F:ATP binding"/>
    <property type="evidence" value="ECO:0007669"/>
    <property type="project" value="UniProtKB-KW"/>
</dbReference>
<dbReference type="InterPro" id="IPR011009">
    <property type="entry name" value="Kinase-like_dom_sf"/>
</dbReference>
<dbReference type="InterPro" id="IPR050660">
    <property type="entry name" value="NEK_Ser/Thr_kinase"/>
</dbReference>
<organism evidence="7 8">
    <name type="scientific">Hymenoscyphus albidus</name>
    <dbReference type="NCBI Taxonomy" id="595503"/>
    <lineage>
        <taxon>Eukaryota</taxon>
        <taxon>Fungi</taxon>
        <taxon>Dikarya</taxon>
        <taxon>Ascomycota</taxon>
        <taxon>Pezizomycotina</taxon>
        <taxon>Leotiomycetes</taxon>
        <taxon>Helotiales</taxon>
        <taxon>Helotiaceae</taxon>
        <taxon>Hymenoscyphus</taxon>
    </lineage>
</organism>
<keyword evidence="3" id="KW-0547">Nucleotide-binding</keyword>
<evidence type="ECO:0000256" key="2">
    <source>
        <dbReference type="ARBA" id="ARBA00022679"/>
    </source>
</evidence>
<dbReference type="SMART" id="SM00220">
    <property type="entry name" value="S_TKc"/>
    <property type="match status" value="1"/>
</dbReference>
<comment type="caution">
    <text evidence="7">The sequence shown here is derived from an EMBL/GenBank/DDBJ whole genome shotgun (WGS) entry which is preliminary data.</text>
</comment>
<evidence type="ECO:0000313" key="7">
    <source>
        <dbReference type="EMBL" id="CAG8983354.1"/>
    </source>
</evidence>
<dbReference type="OrthoDB" id="310217at2759"/>
<accession>A0A9N9QCP2</accession>
<keyword evidence="5" id="KW-0067">ATP-binding</keyword>
<evidence type="ECO:0000313" key="8">
    <source>
        <dbReference type="Proteomes" id="UP000701801"/>
    </source>
</evidence>
<dbReference type="SUPFAM" id="SSF56112">
    <property type="entry name" value="Protein kinase-like (PK-like)"/>
    <property type="match status" value="1"/>
</dbReference>
<dbReference type="EC" id="2.7.11.1" evidence="1"/>
<dbReference type="InterPro" id="IPR000719">
    <property type="entry name" value="Prot_kinase_dom"/>
</dbReference>
<keyword evidence="8" id="KW-1185">Reference proteome</keyword>
<protein>
    <recommendedName>
        <fullName evidence="1">non-specific serine/threonine protein kinase</fullName>
        <ecNumber evidence="1">2.7.11.1</ecNumber>
    </recommendedName>
</protein>
<dbReference type="Pfam" id="PF00069">
    <property type="entry name" value="Pkinase"/>
    <property type="match status" value="1"/>
</dbReference>
<evidence type="ECO:0000256" key="3">
    <source>
        <dbReference type="ARBA" id="ARBA00022741"/>
    </source>
</evidence>
<reference evidence="7" key="1">
    <citation type="submission" date="2021-07" db="EMBL/GenBank/DDBJ databases">
        <authorList>
            <person name="Durling M."/>
        </authorList>
    </citation>
    <scope>NUCLEOTIDE SEQUENCE</scope>
</reference>
<dbReference type="PANTHER" id="PTHR43671:SF13">
    <property type="entry name" value="SERINE_THREONINE-PROTEIN KINASE NEK2"/>
    <property type="match status" value="1"/>
</dbReference>
<dbReference type="InterPro" id="IPR008271">
    <property type="entry name" value="Ser/Thr_kinase_AS"/>
</dbReference>
<dbReference type="PROSITE" id="PS50011">
    <property type="entry name" value="PROTEIN_KINASE_DOM"/>
    <property type="match status" value="1"/>
</dbReference>
<evidence type="ECO:0000256" key="5">
    <source>
        <dbReference type="ARBA" id="ARBA00022840"/>
    </source>
</evidence>
<keyword evidence="4" id="KW-0418">Kinase</keyword>
<proteinExistence type="predicted"/>
<evidence type="ECO:0000256" key="4">
    <source>
        <dbReference type="ARBA" id="ARBA00022777"/>
    </source>
</evidence>
<dbReference type="EMBL" id="CAJVRM010000726">
    <property type="protein sequence ID" value="CAG8983354.1"/>
    <property type="molecule type" value="Genomic_DNA"/>
</dbReference>